<protein>
    <submittedName>
        <fullName evidence="1">Uncharacterized protein</fullName>
    </submittedName>
</protein>
<dbReference type="AlphaFoldDB" id="A0A140GXJ6"/>
<evidence type="ECO:0000313" key="1">
    <source>
        <dbReference type="EMBL" id="AMN85535.1"/>
    </source>
</evidence>
<name>A0A140GXJ6_ENTFC</name>
<accession>A0A140GXJ6</accession>
<organism evidence="1">
    <name type="scientific">Enterococcus faecium</name>
    <name type="common">Streptococcus faecium</name>
    <dbReference type="NCBI Taxonomy" id="1352"/>
    <lineage>
        <taxon>Bacteria</taxon>
        <taxon>Bacillati</taxon>
        <taxon>Bacillota</taxon>
        <taxon>Bacilli</taxon>
        <taxon>Lactobacillales</taxon>
        <taxon>Enterococcaceae</taxon>
        <taxon>Enterococcus</taxon>
    </lineage>
</organism>
<sequence>MNEAQQICFTDSAGKALFSIPDNGLLCLRYGNGDRHFSLCRRLDQTHAEIDGVKYSLREFARRMEHNKISFAPA</sequence>
<proteinExistence type="predicted"/>
<reference evidence="1" key="1">
    <citation type="journal article" date="2016" name="J. Antimicrob. Chemother.">
        <title>Characterization of a genomic island harbouring a new vanD allele from Enterococcus faecium N15-508 isolated in Canada.</title>
        <authorList>
            <person name="Boyd D.A."/>
            <person name="Lalancette C."/>
            <person name="Levesque S."/>
            <person name="Golding G.R."/>
        </authorList>
    </citation>
    <scope>NUCLEOTIDE SEQUENCE</scope>
    <source>
        <strain evidence="1">N15-508</strain>
    </source>
</reference>
<dbReference type="EMBL" id="KT825491">
    <property type="protein sequence ID" value="AMN85535.1"/>
    <property type="molecule type" value="Genomic_DNA"/>
</dbReference>